<dbReference type="EMBL" id="KQ965770">
    <property type="protein sequence ID" value="KXS14338.1"/>
    <property type="molecule type" value="Genomic_DNA"/>
</dbReference>
<dbReference type="AlphaFoldDB" id="A0A139AC75"/>
<accession>A0A139AC75</accession>
<evidence type="ECO:0000313" key="1">
    <source>
        <dbReference type="EMBL" id="KXS14338.1"/>
    </source>
</evidence>
<protein>
    <submittedName>
        <fullName evidence="1">Uncharacterized protein</fullName>
    </submittedName>
</protein>
<sequence>MKEMLLDPETLKREDLWGKTVFITGGVSDSSKSADDVVVPIPSPPILPLSQNASNGNGDHRWLAKSSTAPLPRRSSTRVHLLAKFATQVYMEQDTNTLARSKSDRNGLSRLATFLAIGQDNEDSSDEESDEEDKFVDFLLTKIKLVDNNVPFP</sequence>
<reference evidence="1 2" key="1">
    <citation type="journal article" date="2015" name="Genome Biol. Evol.">
        <title>Phylogenomic analyses indicate that early fungi evolved digesting cell walls of algal ancestors of land plants.</title>
        <authorList>
            <person name="Chang Y."/>
            <person name="Wang S."/>
            <person name="Sekimoto S."/>
            <person name="Aerts A.L."/>
            <person name="Choi C."/>
            <person name="Clum A."/>
            <person name="LaButti K.M."/>
            <person name="Lindquist E.A."/>
            <person name="Yee Ngan C."/>
            <person name="Ohm R.A."/>
            <person name="Salamov A.A."/>
            <person name="Grigoriev I.V."/>
            <person name="Spatafora J.W."/>
            <person name="Berbee M.L."/>
        </authorList>
    </citation>
    <scope>NUCLEOTIDE SEQUENCE [LARGE SCALE GENOMIC DNA]</scope>
    <source>
        <strain evidence="1 2">JEL478</strain>
    </source>
</reference>
<evidence type="ECO:0000313" key="2">
    <source>
        <dbReference type="Proteomes" id="UP000070544"/>
    </source>
</evidence>
<gene>
    <name evidence="1" type="ORF">M427DRAFT_33261</name>
</gene>
<keyword evidence="2" id="KW-1185">Reference proteome</keyword>
<proteinExistence type="predicted"/>
<name>A0A139AC75_GONPJ</name>
<dbReference type="Proteomes" id="UP000070544">
    <property type="component" value="Unassembled WGS sequence"/>
</dbReference>
<organism evidence="1 2">
    <name type="scientific">Gonapodya prolifera (strain JEL478)</name>
    <name type="common">Monoblepharis prolifera</name>
    <dbReference type="NCBI Taxonomy" id="1344416"/>
    <lineage>
        <taxon>Eukaryota</taxon>
        <taxon>Fungi</taxon>
        <taxon>Fungi incertae sedis</taxon>
        <taxon>Chytridiomycota</taxon>
        <taxon>Chytridiomycota incertae sedis</taxon>
        <taxon>Monoblepharidomycetes</taxon>
        <taxon>Monoblepharidales</taxon>
        <taxon>Gonapodyaceae</taxon>
        <taxon>Gonapodya</taxon>
    </lineage>
</organism>